<dbReference type="GO" id="GO:0008237">
    <property type="term" value="F:metallopeptidase activity"/>
    <property type="evidence" value="ECO:0007669"/>
    <property type="project" value="UniProtKB-KW"/>
</dbReference>
<keyword evidence="6" id="KW-0378">Hydrolase</keyword>
<keyword evidence="4 5" id="KW-0472">Membrane</keyword>
<dbReference type="RefSeq" id="WP_072575726.1">
    <property type="nucleotide sequence ID" value="NZ_LWHB01000022.1"/>
</dbReference>
<comment type="subcellular location">
    <subcellularLocation>
        <location evidence="1">Membrane</location>
        <topology evidence="1">Single-pass membrane protein</topology>
    </subcellularLocation>
</comment>
<accession>A0A380MKV9</accession>
<feature type="transmembrane region" description="Helical" evidence="5">
    <location>
        <begin position="20"/>
        <end position="40"/>
    </location>
</feature>
<evidence type="ECO:0000313" key="7">
    <source>
        <dbReference type="Proteomes" id="UP000254601"/>
    </source>
</evidence>
<sequence>MDWKGGRRSSNVQDRRGMGVKAGGGIGIIGLIIILIGWFFGIDPRTMLGFVEGTQSITGGTQTTTTAPPKNDEQSQFVSVMLGSNEDFWNSELKRNGVHFRAPKLVLFSNQTQSACGIASAQTGPFYCPADQKIYIDLNFIRQMQRMGATQHQKVAGNFAMAYVLAHEFGHHISNLIGILPKAHQAMQHANSKAEANRYSVALELQADCFAGVWAANLDKYHISITQADLQEGLRAANAVGDDHIMESAGHTVRPENFTHGSSEQRMKWFITGLKSGNMNACDTFK</sequence>
<dbReference type="OrthoDB" id="9774900at2"/>
<keyword evidence="3 5" id="KW-1133">Transmembrane helix</keyword>
<evidence type="ECO:0000256" key="1">
    <source>
        <dbReference type="ARBA" id="ARBA00004167"/>
    </source>
</evidence>
<gene>
    <name evidence="6" type="ORF">NCTC13337_00140</name>
</gene>
<evidence type="ECO:0000313" key="6">
    <source>
        <dbReference type="EMBL" id="SUO93280.1"/>
    </source>
</evidence>
<name>A0A380MKV9_9GAMM</name>
<organism evidence="6 7">
    <name type="scientific">Suttonella ornithocola</name>
    <dbReference type="NCBI Taxonomy" id="279832"/>
    <lineage>
        <taxon>Bacteria</taxon>
        <taxon>Pseudomonadati</taxon>
        <taxon>Pseudomonadota</taxon>
        <taxon>Gammaproteobacteria</taxon>
        <taxon>Cardiobacteriales</taxon>
        <taxon>Cardiobacteriaceae</taxon>
        <taxon>Suttonella</taxon>
    </lineage>
</organism>
<keyword evidence="6" id="KW-0482">Metalloprotease</keyword>
<dbReference type="EMBL" id="UHIC01000001">
    <property type="protein sequence ID" value="SUO93280.1"/>
    <property type="molecule type" value="Genomic_DNA"/>
</dbReference>
<keyword evidence="7" id="KW-1185">Reference proteome</keyword>
<protein>
    <submittedName>
        <fullName evidence="6">Predicted metalloprotease</fullName>
    </submittedName>
</protein>
<dbReference type="PANTHER" id="PTHR30168:SF0">
    <property type="entry name" value="INNER MEMBRANE PROTEIN"/>
    <property type="match status" value="1"/>
</dbReference>
<dbReference type="GO" id="GO:0016020">
    <property type="term" value="C:membrane"/>
    <property type="evidence" value="ECO:0007669"/>
    <property type="project" value="UniProtKB-SubCell"/>
</dbReference>
<reference evidence="6 7" key="1">
    <citation type="submission" date="2018-06" db="EMBL/GenBank/DDBJ databases">
        <authorList>
            <consortium name="Pathogen Informatics"/>
            <person name="Doyle S."/>
        </authorList>
    </citation>
    <scope>NUCLEOTIDE SEQUENCE [LARGE SCALE GENOMIC DNA]</scope>
    <source>
        <strain evidence="6 7">NCTC13337</strain>
    </source>
</reference>
<proteinExistence type="predicted"/>
<evidence type="ECO:0000256" key="4">
    <source>
        <dbReference type="ARBA" id="ARBA00023136"/>
    </source>
</evidence>
<keyword evidence="2 5" id="KW-0812">Transmembrane</keyword>
<dbReference type="Pfam" id="PF04228">
    <property type="entry name" value="Zn_peptidase"/>
    <property type="match status" value="1"/>
</dbReference>
<dbReference type="InterPro" id="IPR007343">
    <property type="entry name" value="Uncharacterised_pept_Zn_put"/>
</dbReference>
<dbReference type="AlphaFoldDB" id="A0A380MKV9"/>
<dbReference type="Proteomes" id="UP000254601">
    <property type="component" value="Unassembled WGS sequence"/>
</dbReference>
<dbReference type="PANTHER" id="PTHR30168">
    <property type="entry name" value="PUTATIVE MEMBRANE PROTEIN YPFJ"/>
    <property type="match status" value="1"/>
</dbReference>
<evidence type="ECO:0000256" key="5">
    <source>
        <dbReference type="SAM" id="Phobius"/>
    </source>
</evidence>
<dbReference type="GO" id="GO:0006508">
    <property type="term" value="P:proteolysis"/>
    <property type="evidence" value="ECO:0007669"/>
    <property type="project" value="UniProtKB-KW"/>
</dbReference>
<evidence type="ECO:0000256" key="2">
    <source>
        <dbReference type="ARBA" id="ARBA00022692"/>
    </source>
</evidence>
<evidence type="ECO:0000256" key="3">
    <source>
        <dbReference type="ARBA" id="ARBA00022989"/>
    </source>
</evidence>
<keyword evidence="6" id="KW-0645">Protease</keyword>